<name>A0AAJ1IEK7_9SPIO</name>
<protein>
    <submittedName>
        <fullName evidence="6">Substrate-binding domain-containing protein</fullName>
    </submittedName>
</protein>
<organism evidence="6 7">
    <name type="scientific">Candidatus Thalassospirochaeta sargassi</name>
    <dbReference type="NCBI Taxonomy" id="3119039"/>
    <lineage>
        <taxon>Bacteria</taxon>
        <taxon>Pseudomonadati</taxon>
        <taxon>Spirochaetota</taxon>
        <taxon>Spirochaetia</taxon>
        <taxon>Spirochaetales</taxon>
        <taxon>Spirochaetaceae</taxon>
        <taxon>Candidatus Thalassospirochaeta</taxon>
    </lineage>
</organism>
<dbReference type="GO" id="GO:0030313">
    <property type="term" value="C:cell envelope"/>
    <property type="evidence" value="ECO:0007669"/>
    <property type="project" value="UniProtKB-SubCell"/>
</dbReference>
<evidence type="ECO:0000259" key="5">
    <source>
        <dbReference type="Pfam" id="PF13407"/>
    </source>
</evidence>
<evidence type="ECO:0000256" key="2">
    <source>
        <dbReference type="ARBA" id="ARBA00007639"/>
    </source>
</evidence>
<proteinExistence type="inferred from homology"/>
<feature type="chain" id="PRO_5042561794" evidence="4">
    <location>
        <begin position="24"/>
        <end position="314"/>
    </location>
</feature>
<dbReference type="Gene3D" id="3.40.50.2300">
    <property type="match status" value="2"/>
</dbReference>
<dbReference type="Pfam" id="PF13407">
    <property type="entry name" value="Peripla_BP_4"/>
    <property type="match status" value="1"/>
</dbReference>
<reference evidence="6 7" key="1">
    <citation type="submission" date="2022-12" db="EMBL/GenBank/DDBJ databases">
        <title>Metagenome assembled genome from gulf of manar.</title>
        <authorList>
            <person name="Kohli P."/>
            <person name="Pk S."/>
            <person name="Venkata Ramana C."/>
            <person name="Sasikala C."/>
        </authorList>
    </citation>
    <scope>NUCLEOTIDE SEQUENCE [LARGE SCALE GENOMIC DNA]</scope>
    <source>
        <strain evidence="6">JB008</strain>
    </source>
</reference>
<feature type="domain" description="Periplasmic binding protein" evidence="5">
    <location>
        <begin position="38"/>
        <end position="292"/>
    </location>
</feature>
<comment type="similarity">
    <text evidence="2">Belongs to the bacterial solute-binding protein 2 family.</text>
</comment>
<sequence>MIKRMAMVLVVLSMLIIPMAVFANGQQDDGVITIGAAMSSFADKGQTYLQDGVRAFDAEYDDVEVLMTDAKDDPAVQLNQVETLLTKGVDAILIVPVDISALKPVFAKCKEDGVKLVIANRMPAEEFHDDFDVYTGSESIQAGLLQAEWVAEAMQPEGGKVGILMGPLGHEAAMMRTEGNKQIFDKYDNIEIVMDAEGKWDRAKGMQIAENWIQSGAGLNAIVCNNDEMAIGTLLAAEGANLADEDIIIAGIDATPDALEFLGEGLDVTVFQNMNAQGYNGAAACYKLVKGEMVEKWDWIPFELVTTENMDEYK</sequence>
<dbReference type="InterPro" id="IPR025997">
    <property type="entry name" value="SBP_2_dom"/>
</dbReference>
<dbReference type="GO" id="GO:0030246">
    <property type="term" value="F:carbohydrate binding"/>
    <property type="evidence" value="ECO:0007669"/>
    <property type="project" value="UniProtKB-ARBA"/>
</dbReference>
<dbReference type="Proteomes" id="UP001221217">
    <property type="component" value="Unassembled WGS sequence"/>
</dbReference>
<dbReference type="InterPro" id="IPR028082">
    <property type="entry name" value="Peripla_BP_I"/>
</dbReference>
<evidence type="ECO:0000313" key="7">
    <source>
        <dbReference type="Proteomes" id="UP001221217"/>
    </source>
</evidence>
<keyword evidence="3 4" id="KW-0732">Signal</keyword>
<dbReference type="SUPFAM" id="SSF53822">
    <property type="entry name" value="Periplasmic binding protein-like I"/>
    <property type="match status" value="1"/>
</dbReference>
<accession>A0AAJ1IEK7</accession>
<dbReference type="AlphaFoldDB" id="A0AAJ1IEK7"/>
<dbReference type="PANTHER" id="PTHR46847:SF1">
    <property type="entry name" value="D-ALLOSE-BINDING PERIPLASMIC PROTEIN-RELATED"/>
    <property type="match status" value="1"/>
</dbReference>
<comment type="subcellular location">
    <subcellularLocation>
        <location evidence="1">Cell envelope</location>
    </subcellularLocation>
</comment>
<comment type="caution">
    <text evidence="6">The sequence shown here is derived from an EMBL/GenBank/DDBJ whole genome shotgun (WGS) entry which is preliminary data.</text>
</comment>
<dbReference type="PANTHER" id="PTHR46847">
    <property type="entry name" value="D-ALLOSE-BINDING PERIPLASMIC PROTEIN-RELATED"/>
    <property type="match status" value="1"/>
</dbReference>
<evidence type="ECO:0000313" key="6">
    <source>
        <dbReference type="EMBL" id="MDC7226497.1"/>
    </source>
</evidence>
<evidence type="ECO:0000256" key="3">
    <source>
        <dbReference type="ARBA" id="ARBA00022729"/>
    </source>
</evidence>
<feature type="signal peptide" evidence="4">
    <location>
        <begin position="1"/>
        <end position="23"/>
    </location>
</feature>
<evidence type="ECO:0000256" key="1">
    <source>
        <dbReference type="ARBA" id="ARBA00004196"/>
    </source>
</evidence>
<evidence type="ECO:0000256" key="4">
    <source>
        <dbReference type="SAM" id="SignalP"/>
    </source>
</evidence>
<dbReference type="EMBL" id="JAQQAL010000012">
    <property type="protein sequence ID" value="MDC7226497.1"/>
    <property type="molecule type" value="Genomic_DNA"/>
</dbReference>
<gene>
    <name evidence="6" type="ORF">PQJ61_07010</name>
</gene>